<reference evidence="1 2" key="1">
    <citation type="submission" date="2023-03" db="EMBL/GenBank/DDBJ databases">
        <title>High recombination rates correlate with genetic variation in Cardiocondyla obscurior ants.</title>
        <authorList>
            <person name="Errbii M."/>
        </authorList>
    </citation>
    <scope>NUCLEOTIDE SEQUENCE [LARGE SCALE GENOMIC DNA]</scope>
    <source>
        <strain evidence="1">Alpha-2009</strain>
        <tissue evidence="1">Whole body</tissue>
    </source>
</reference>
<dbReference type="EMBL" id="JADYXP020000005">
    <property type="protein sequence ID" value="KAL0123970.1"/>
    <property type="molecule type" value="Genomic_DNA"/>
</dbReference>
<comment type="caution">
    <text evidence="1">The sequence shown here is derived from an EMBL/GenBank/DDBJ whole genome shotgun (WGS) entry which is preliminary data.</text>
</comment>
<evidence type="ECO:0000313" key="2">
    <source>
        <dbReference type="Proteomes" id="UP001430953"/>
    </source>
</evidence>
<organism evidence="1 2">
    <name type="scientific">Cardiocondyla obscurior</name>
    <dbReference type="NCBI Taxonomy" id="286306"/>
    <lineage>
        <taxon>Eukaryota</taxon>
        <taxon>Metazoa</taxon>
        <taxon>Ecdysozoa</taxon>
        <taxon>Arthropoda</taxon>
        <taxon>Hexapoda</taxon>
        <taxon>Insecta</taxon>
        <taxon>Pterygota</taxon>
        <taxon>Neoptera</taxon>
        <taxon>Endopterygota</taxon>
        <taxon>Hymenoptera</taxon>
        <taxon>Apocrita</taxon>
        <taxon>Aculeata</taxon>
        <taxon>Formicoidea</taxon>
        <taxon>Formicidae</taxon>
        <taxon>Myrmicinae</taxon>
        <taxon>Cardiocondyla</taxon>
    </lineage>
</organism>
<accession>A0AAW2G928</accession>
<name>A0AAW2G928_9HYME</name>
<protein>
    <submittedName>
        <fullName evidence="1">Uncharacterized protein</fullName>
    </submittedName>
</protein>
<dbReference type="AlphaFoldDB" id="A0AAW2G928"/>
<gene>
    <name evidence="1" type="ORF">PUN28_006053</name>
</gene>
<keyword evidence="2" id="KW-1185">Reference proteome</keyword>
<evidence type="ECO:0000313" key="1">
    <source>
        <dbReference type="EMBL" id="KAL0123970.1"/>
    </source>
</evidence>
<dbReference type="Proteomes" id="UP001430953">
    <property type="component" value="Unassembled WGS sequence"/>
</dbReference>
<proteinExistence type="predicted"/>
<sequence>MAGITRADARNHRRNNSAWLTRRANSWHSLVASSSTRRDINAIERATKHPVINNGEANCIIRICHHYVERAHRRRHYGIALVNDSARSLLLAQYPRFCAI</sequence>